<evidence type="ECO:0000313" key="4">
    <source>
        <dbReference type="Proteomes" id="UP001596302"/>
    </source>
</evidence>
<dbReference type="InterPro" id="IPR006015">
    <property type="entry name" value="Universal_stress_UspA"/>
</dbReference>
<dbReference type="PRINTS" id="PR01438">
    <property type="entry name" value="UNVRSLSTRESS"/>
</dbReference>
<comment type="similarity">
    <text evidence="1">Belongs to the universal stress protein A family.</text>
</comment>
<evidence type="ECO:0000259" key="2">
    <source>
        <dbReference type="Pfam" id="PF00582"/>
    </source>
</evidence>
<dbReference type="Gene3D" id="3.40.50.620">
    <property type="entry name" value="HUPs"/>
    <property type="match status" value="1"/>
</dbReference>
<dbReference type="Proteomes" id="UP001596302">
    <property type="component" value="Unassembled WGS sequence"/>
</dbReference>
<dbReference type="InterPro" id="IPR006016">
    <property type="entry name" value="UspA"/>
</dbReference>
<dbReference type="PANTHER" id="PTHR31964:SF113">
    <property type="entry name" value="USPA DOMAIN-CONTAINING PROTEIN"/>
    <property type="match status" value="1"/>
</dbReference>
<sequence>MGERTDVVVGVDGSASSRQALAYALADAARRGVGVRVVSVFPPPDYRAVAYGMTAPPSTEDIAADIETSVRATVAEVVTEQGDPVGRVPVEVLAVPGTAAEVLVAESKDAQLLVVGHRGRGGFASVLLGSVGLHCVLHASCSVTVVRPSAGVAPKER</sequence>
<dbReference type="Pfam" id="PF00582">
    <property type="entry name" value="Usp"/>
    <property type="match status" value="1"/>
</dbReference>
<dbReference type="InterPro" id="IPR014729">
    <property type="entry name" value="Rossmann-like_a/b/a_fold"/>
</dbReference>
<evidence type="ECO:0000256" key="1">
    <source>
        <dbReference type="ARBA" id="ARBA00008791"/>
    </source>
</evidence>
<name>A0ABW1IWL6_9PSEU</name>
<dbReference type="RefSeq" id="WP_379581887.1">
    <property type="nucleotide sequence ID" value="NZ_JBHSQW010000002.1"/>
</dbReference>
<organism evidence="3 4">
    <name type="scientific">Pseudonocardia hispaniensis</name>
    <dbReference type="NCBI Taxonomy" id="904933"/>
    <lineage>
        <taxon>Bacteria</taxon>
        <taxon>Bacillati</taxon>
        <taxon>Actinomycetota</taxon>
        <taxon>Actinomycetes</taxon>
        <taxon>Pseudonocardiales</taxon>
        <taxon>Pseudonocardiaceae</taxon>
        <taxon>Pseudonocardia</taxon>
    </lineage>
</organism>
<accession>A0ABW1IWL6</accession>
<comment type="caution">
    <text evidence="3">The sequence shown here is derived from an EMBL/GenBank/DDBJ whole genome shotgun (WGS) entry which is preliminary data.</text>
</comment>
<evidence type="ECO:0000313" key="3">
    <source>
        <dbReference type="EMBL" id="MFC5992879.1"/>
    </source>
</evidence>
<proteinExistence type="inferred from homology"/>
<dbReference type="PANTHER" id="PTHR31964">
    <property type="entry name" value="ADENINE NUCLEOTIDE ALPHA HYDROLASES-LIKE SUPERFAMILY PROTEIN"/>
    <property type="match status" value="1"/>
</dbReference>
<gene>
    <name evidence="3" type="ORF">ACFQE5_01490</name>
</gene>
<protein>
    <submittedName>
        <fullName evidence="3">Universal stress protein</fullName>
    </submittedName>
</protein>
<feature type="domain" description="UspA" evidence="2">
    <location>
        <begin position="6"/>
        <end position="147"/>
    </location>
</feature>
<keyword evidence="4" id="KW-1185">Reference proteome</keyword>
<dbReference type="SUPFAM" id="SSF52402">
    <property type="entry name" value="Adenine nucleotide alpha hydrolases-like"/>
    <property type="match status" value="1"/>
</dbReference>
<reference evidence="4" key="1">
    <citation type="journal article" date="2019" name="Int. J. Syst. Evol. Microbiol.">
        <title>The Global Catalogue of Microorganisms (GCM) 10K type strain sequencing project: providing services to taxonomists for standard genome sequencing and annotation.</title>
        <authorList>
            <consortium name="The Broad Institute Genomics Platform"/>
            <consortium name="The Broad Institute Genome Sequencing Center for Infectious Disease"/>
            <person name="Wu L."/>
            <person name="Ma J."/>
        </authorList>
    </citation>
    <scope>NUCLEOTIDE SEQUENCE [LARGE SCALE GENOMIC DNA]</scope>
    <source>
        <strain evidence="4">CCM 8391</strain>
    </source>
</reference>
<dbReference type="EMBL" id="JBHSQW010000002">
    <property type="protein sequence ID" value="MFC5992879.1"/>
    <property type="molecule type" value="Genomic_DNA"/>
</dbReference>